<gene>
    <name evidence="2" type="ORF">PF002_g23710</name>
</gene>
<evidence type="ECO:0000313" key="3">
    <source>
        <dbReference type="Proteomes" id="UP000440367"/>
    </source>
</evidence>
<protein>
    <submittedName>
        <fullName evidence="2">Uncharacterized protein</fullName>
    </submittedName>
</protein>
<proteinExistence type="predicted"/>
<organism evidence="2 3">
    <name type="scientific">Phytophthora fragariae</name>
    <dbReference type="NCBI Taxonomy" id="53985"/>
    <lineage>
        <taxon>Eukaryota</taxon>
        <taxon>Sar</taxon>
        <taxon>Stramenopiles</taxon>
        <taxon>Oomycota</taxon>
        <taxon>Peronosporomycetes</taxon>
        <taxon>Peronosporales</taxon>
        <taxon>Peronosporaceae</taxon>
        <taxon>Phytophthora</taxon>
    </lineage>
</organism>
<feature type="region of interest" description="Disordered" evidence="1">
    <location>
        <begin position="30"/>
        <end position="72"/>
    </location>
</feature>
<name>A0A6A3WZY6_9STRA</name>
<feature type="compositionally biased region" description="Basic and acidic residues" evidence="1">
    <location>
        <begin position="30"/>
        <end position="51"/>
    </location>
</feature>
<dbReference type="AlphaFoldDB" id="A0A6A3WZY6"/>
<comment type="caution">
    <text evidence="2">The sequence shown here is derived from an EMBL/GenBank/DDBJ whole genome shotgun (WGS) entry which is preliminary data.</text>
</comment>
<evidence type="ECO:0000313" key="2">
    <source>
        <dbReference type="EMBL" id="KAE9194081.1"/>
    </source>
</evidence>
<dbReference type="Proteomes" id="UP000440367">
    <property type="component" value="Unassembled WGS sequence"/>
</dbReference>
<accession>A0A6A3WZY6</accession>
<evidence type="ECO:0000256" key="1">
    <source>
        <dbReference type="SAM" id="MobiDB-lite"/>
    </source>
</evidence>
<sequence>MDVRDAIHQDVFSKVYDFREFVDATSGAADVRRRGEGGTREQDVGRAREAGGRALGGRRTEDGEGGTCGQDVTKQMTKEEGLLNATVEENGLVKSRMKAHTRHRPTCRQFEAGHGEGQLTYVVDVNPTVCDIV</sequence>
<reference evidence="2 3" key="1">
    <citation type="submission" date="2018-08" db="EMBL/GenBank/DDBJ databases">
        <title>Genomic investigation of the strawberry pathogen Phytophthora fragariae indicates pathogenicity is determined by transcriptional variation in three key races.</title>
        <authorList>
            <person name="Adams T.M."/>
            <person name="Armitage A.D."/>
            <person name="Sobczyk M.K."/>
            <person name="Bates H.J."/>
            <person name="Dunwell J.M."/>
            <person name="Nellist C.F."/>
            <person name="Harrison R.J."/>
        </authorList>
    </citation>
    <scope>NUCLEOTIDE SEQUENCE [LARGE SCALE GENOMIC DNA]</scope>
    <source>
        <strain evidence="2 3">BC-1</strain>
    </source>
</reference>
<dbReference type="EMBL" id="QXGD01002073">
    <property type="protein sequence ID" value="KAE9194081.1"/>
    <property type="molecule type" value="Genomic_DNA"/>
</dbReference>